<accession>A0A1J1I7R3</accession>
<feature type="transmembrane region" description="Helical" evidence="10">
    <location>
        <begin position="171"/>
        <end position="192"/>
    </location>
</feature>
<reference evidence="12 13" key="1">
    <citation type="submission" date="2015-04" db="EMBL/GenBank/DDBJ databases">
        <authorList>
            <person name="Syromyatnikov M.Y."/>
            <person name="Popov V.N."/>
        </authorList>
    </citation>
    <scope>NUCLEOTIDE SEQUENCE [LARGE SCALE GENOMIC DNA]</scope>
</reference>
<evidence type="ECO:0000256" key="6">
    <source>
        <dbReference type="ARBA" id="ARBA00022989"/>
    </source>
</evidence>
<dbReference type="InterPro" id="IPR013761">
    <property type="entry name" value="SAM/pointed_sf"/>
</dbReference>
<comment type="subcellular location">
    <subcellularLocation>
        <location evidence="1">Membrane</location>
        <topology evidence="1">Multi-pass membrane protein</topology>
    </subcellularLocation>
</comment>
<dbReference type="AlphaFoldDB" id="A0A1J1I7R3"/>
<keyword evidence="5" id="KW-0746">Sphingolipid metabolism</keyword>
<keyword evidence="4 10" id="KW-0812">Transmembrane</keyword>
<feature type="transmembrane region" description="Helical" evidence="10">
    <location>
        <begin position="322"/>
        <end position="339"/>
    </location>
</feature>
<keyword evidence="3" id="KW-0808">Transferase</keyword>
<keyword evidence="13" id="KW-1185">Reference proteome</keyword>
<dbReference type="STRING" id="568069.A0A1J1I7R3"/>
<dbReference type="GO" id="GO:0047493">
    <property type="term" value="F:ceramide cholinephosphotransferase activity"/>
    <property type="evidence" value="ECO:0007669"/>
    <property type="project" value="TreeGrafter"/>
</dbReference>
<keyword evidence="7" id="KW-0443">Lipid metabolism</keyword>
<evidence type="ECO:0000256" key="10">
    <source>
        <dbReference type="SAM" id="Phobius"/>
    </source>
</evidence>
<feature type="transmembrane region" description="Helical" evidence="10">
    <location>
        <begin position="212"/>
        <end position="236"/>
    </location>
</feature>
<dbReference type="EMBL" id="CVRI01000043">
    <property type="protein sequence ID" value="CRK96351.1"/>
    <property type="molecule type" value="Genomic_DNA"/>
</dbReference>
<sequence>MFSVDDILMNNGRFSKMNSSILNHSVDEVYLFLKNQKVSETILNAIRSEKIDGKSLLILNERDIYRLEHKYHLLMGDMKRFTLVVNKIQQQNRQCLIYLGILDNQNNLITNLLSHNVSTNANYSHPHASLFNPAESQIDRISPANSVDGSSSGRQYATCIQPEFFKTTISLGYAFLVTWITAFVMVVVHERVPDSKRYPPLPDIFLDNVPHIGWAFWACEVTGAVLFAIWVCVLVFHKYRIILLRRFFALGGTVFLLRCFTMLITSLSVPGTHLECRASDFKFDDGDSLGLFEMLEKRVSRAYTIWSGLGMSIKGVRTCGDYMFSGHTVALTLLNFFITEYTPRNLYFLHTTTWLLNMFGIFFILAAHEHYSIDVFIAFYIASRLFLYYHTLANNQALMSHDSNRTRIWFPLFSYFESSVDGIIPNDYNSLSEIFRIIGGWLLNLKDLSMLTARRIWIERPNNNGQNKRQRRSQSQTPSKRNKLSANENSVGDKLRRSMGNLSSKNDKESVPILSELKKEN</sequence>
<feature type="compositionally biased region" description="Basic and acidic residues" evidence="9">
    <location>
        <begin position="505"/>
        <end position="521"/>
    </location>
</feature>
<evidence type="ECO:0000313" key="12">
    <source>
        <dbReference type="EMBL" id="CRK96351.1"/>
    </source>
</evidence>
<dbReference type="GO" id="GO:0046513">
    <property type="term" value="P:ceramide biosynthetic process"/>
    <property type="evidence" value="ECO:0007669"/>
    <property type="project" value="TreeGrafter"/>
</dbReference>
<proteinExistence type="inferred from homology"/>
<evidence type="ECO:0000256" key="2">
    <source>
        <dbReference type="ARBA" id="ARBA00005441"/>
    </source>
</evidence>
<dbReference type="InterPro" id="IPR025749">
    <property type="entry name" value="Sphingomyelin_synth-like_dom"/>
</dbReference>
<evidence type="ECO:0000256" key="4">
    <source>
        <dbReference type="ARBA" id="ARBA00022692"/>
    </source>
</evidence>
<feature type="compositionally biased region" description="Polar residues" evidence="9">
    <location>
        <begin position="462"/>
        <end position="490"/>
    </location>
</feature>
<dbReference type="GO" id="GO:0005886">
    <property type="term" value="C:plasma membrane"/>
    <property type="evidence" value="ECO:0007669"/>
    <property type="project" value="TreeGrafter"/>
</dbReference>
<dbReference type="Gene3D" id="1.10.150.50">
    <property type="entry name" value="Transcription Factor, Ets-1"/>
    <property type="match status" value="1"/>
</dbReference>
<feature type="transmembrane region" description="Helical" evidence="10">
    <location>
        <begin position="371"/>
        <end position="389"/>
    </location>
</feature>
<evidence type="ECO:0000313" key="13">
    <source>
        <dbReference type="Proteomes" id="UP000183832"/>
    </source>
</evidence>
<dbReference type="Pfam" id="PF14360">
    <property type="entry name" value="PAP2_C"/>
    <property type="match status" value="1"/>
</dbReference>
<evidence type="ECO:0000256" key="7">
    <source>
        <dbReference type="ARBA" id="ARBA00023098"/>
    </source>
</evidence>
<evidence type="ECO:0000256" key="1">
    <source>
        <dbReference type="ARBA" id="ARBA00004141"/>
    </source>
</evidence>
<feature type="domain" description="Sphingomyelin synthase-like" evidence="11">
    <location>
        <begin position="318"/>
        <end position="391"/>
    </location>
</feature>
<dbReference type="GO" id="GO:0005789">
    <property type="term" value="C:endoplasmic reticulum membrane"/>
    <property type="evidence" value="ECO:0007669"/>
    <property type="project" value="TreeGrafter"/>
</dbReference>
<dbReference type="PANTHER" id="PTHR21290:SF25">
    <property type="entry name" value="SPHINGOMYELIN SYNTHASE-RELATED PROTEIN 1"/>
    <property type="match status" value="1"/>
</dbReference>
<feature type="transmembrane region" description="Helical" evidence="10">
    <location>
        <begin position="346"/>
        <end position="365"/>
    </location>
</feature>
<keyword evidence="6 10" id="KW-1133">Transmembrane helix</keyword>
<dbReference type="Proteomes" id="UP000183832">
    <property type="component" value="Unassembled WGS sequence"/>
</dbReference>
<evidence type="ECO:0000259" key="11">
    <source>
        <dbReference type="Pfam" id="PF14360"/>
    </source>
</evidence>
<protein>
    <submittedName>
        <fullName evidence="12">CLUMA_CG009768, isoform A</fullName>
    </submittedName>
</protein>
<keyword evidence="8 10" id="KW-0472">Membrane</keyword>
<evidence type="ECO:0000256" key="3">
    <source>
        <dbReference type="ARBA" id="ARBA00022679"/>
    </source>
</evidence>
<dbReference type="OrthoDB" id="422827at2759"/>
<dbReference type="PANTHER" id="PTHR21290">
    <property type="entry name" value="SPHINGOMYELIN SYNTHETASE"/>
    <property type="match status" value="1"/>
</dbReference>
<dbReference type="SUPFAM" id="SSF47769">
    <property type="entry name" value="SAM/Pointed domain"/>
    <property type="match status" value="1"/>
</dbReference>
<evidence type="ECO:0000256" key="8">
    <source>
        <dbReference type="ARBA" id="ARBA00023136"/>
    </source>
</evidence>
<feature type="region of interest" description="Disordered" evidence="9">
    <location>
        <begin position="462"/>
        <end position="521"/>
    </location>
</feature>
<dbReference type="InterPro" id="IPR045221">
    <property type="entry name" value="Sphingomyelin_synth-like"/>
</dbReference>
<gene>
    <name evidence="12" type="ORF">CLUMA_CG009768</name>
</gene>
<name>A0A1J1I7R3_9DIPT</name>
<dbReference type="GO" id="GO:0000139">
    <property type="term" value="C:Golgi membrane"/>
    <property type="evidence" value="ECO:0007669"/>
    <property type="project" value="TreeGrafter"/>
</dbReference>
<evidence type="ECO:0000256" key="9">
    <source>
        <dbReference type="SAM" id="MobiDB-lite"/>
    </source>
</evidence>
<organism evidence="12 13">
    <name type="scientific">Clunio marinus</name>
    <dbReference type="NCBI Taxonomy" id="568069"/>
    <lineage>
        <taxon>Eukaryota</taxon>
        <taxon>Metazoa</taxon>
        <taxon>Ecdysozoa</taxon>
        <taxon>Arthropoda</taxon>
        <taxon>Hexapoda</taxon>
        <taxon>Insecta</taxon>
        <taxon>Pterygota</taxon>
        <taxon>Neoptera</taxon>
        <taxon>Endopterygota</taxon>
        <taxon>Diptera</taxon>
        <taxon>Nematocera</taxon>
        <taxon>Chironomoidea</taxon>
        <taxon>Chironomidae</taxon>
        <taxon>Clunio</taxon>
    </lineage>
</organism>
<feature type="transmembrane region" description="Helical" evidence="10">
    <location>
        <begin position="248"/>
        <end position="269"/>
    </location>
</feature>
<comment type="similarity">
    <text evidence="2">Belongs to the sphingomyelin synthase family.</text>
</comment>
<dbReference type="GO" id="GO:0033188">
    <property type="term" value="F:sphingomyelin synthase activity"/>
    <property type="evidence" value="ECO:0007669"/>
    <property type="project" value="TreeGrafter"/>
</dbReference>
<evidence type="ECO:0000256" key="5">
    <source>
        <dbReference type="ARBA" id="ARBA00022919"/>
    </source>
</evidence>